<dbReference type="STRING" id="1797513.A2782_02515"/>
<dbReference type="Proteomes" id="UP000177967">
    <property type="component" value="Unassembled WGS sequence"/>
</dbReference>
<dbReference type="InterPro" id="IPR043141">
    <property type="entry name" value="Ribosomal_uL10-like_sf"/>
</dbReference>
<proteinExistence type="inferred from homology"/>
<protein>
    <recommendedName>
        <fullName evidence="4 5">Large ribosomal subunit protein uL10</fullName>
    </recommendedName>
</protein>
<evidence type="ECO:0000313" key="7">
    <source>
        <dbReference type="Proteomes" id="UP000177967"/>
    </source>
</evidence>
<dbReference type="PANTHER" id="PTHR11560">
    <property type="entry name" value="39S RIBOSOMAL PROTEIN L10, MITOCHONDRIAL"/>
    <property type="match status" value="1"/>
</dbReference>
<dbReference type="Gene3D" id="6.10.250.290">
    <property type="match status" value="1"/>
</dbReference>
<dbReference type="CDD" id="cd05797">
    <property type="entry name" value="Ribosomal_L10"/>
    <property type="match status" value="1"/>
</dbReference>
<evidence type="ECO:0000256" key="3">
    <source>
        <dbReference type="ARBA" id="ARBA00023274"/>
    </source>
</evidence>
<keyword evidence="5" id="KW-0699">rRNA-binding</keyword>
<evidence type="ECO:0000256" key="4">
    <source>
        <dbReference type="ARBA" id="ARBA00035202"/>
    </source>
</evidence>
<reference evidence="6 7" key="1">
    <citation type="journal article" date="2016" name="Nat. Commun.">
        <title>Thousands of microbial genomes shed light on interconnected biogeochemical processes in an aquifer system.</title>
        <authorList>
            <person name="Anantharaman K."/>
            <person name="Brown C.T."/>
            <person name="Hug L.A."/>
            <person name="Sharon I."/>
            <person name="Castelle C.J."/>
            <person name="Probst A.J."/>
            <person name="Thomas B.C."/>
            <person name="Singh A."/>
            <person name="Wilkins M.J."/>
            <person name="Karaoz U."/>
            <person name="Brodie E.L."/>
            <person name="Williams K.H."/>
            <person name="Hubbard S.S."/>
            <person name="Banfield J.F."/>
        </authorList>
    </citation>
    <scope>NUCLEOTIDE SEQUENCE [LARGE SCALE GENOMIC DNA]</scope>
</reference>
<organism evidence="6 7">
    <name type="scientific">Candidatus Blackburnbacteria bacterium RIFCSPHIGHO2_01_FULL_43_15b</name>
    <dbReference type="NCBI Taxonomy" id="1797513"/>
    <lineage>
        <taxon>Bacteria</taxon>
        <taxon>Candidatus Blackburniibacteriota</taxon>
    </lineage>
</organism>
<comment type="similarity">
    <text evidence="1 5">Belongs to the universal ribosomal protein uL10 family.</text>
</comment>
<dbReference type="AlphaFoldDB" id="A0A1G1V1V9"/>
<accession>A0A1G1V1V9</accession>
<dbReference type="InterPro" id="IPR001790">
    <property type="entry name" value="Ribosomal_uL10"/>
</dbReference>
<comment type="caution">
    <text evidence="6">The sequence shown here is derived from an EMBL/GenBank/DDBJ whole genome shotgun (WGS) entry which is preliminary data.</text>
</comment>
<dbReference type="NCBIfam" id="NF000955">
    <property type="entry name" value="PRK00099.1-1"/>
    <property type="match status" value="1"/>
</dbReference>
<dbReference type="Pfam" id="PF00466">
    <property type="entry name" value="Ribosomal_L10"/>
    <property type="match status" value="1"/>
</dbReference>
<evidence type="ECO:0000256" key="2">
    <source>
        <dbReference type="ARBA" id="ARBA00022980"/>
    </source>
</evidence>
<gene>
    <name evidence="5" type="primary">rplJ</name>
    <name evidence="6" type="ORF">A2782_02515</name>
</gene>
<dbReference type="GO" id="GO:0006412">
    <property type="term" value="P:translation"/>
    <property type="evidence" value="ECO:0007669"/>
    <property type="project" value="UniProtKB-UniRule"/>
</dbReference>
<evidence type="ECO:0000256" key="5">
    <source>
        <dbReference type="HAMAP-Rule" id="MF_00362"/>
    </source>
</evidence>
<dbReference type="SUPFAM" id="SSF160369">
    <property type="entry name" value="Ribosomal protein L10-like"/>
    <property type="match status" value="1"/>
</dbReference>
<dbReference type="InterPro" id="IPR022973">
    <property type="entry name" value="Ribosomal_uL10_bac"/>
</dbReference>
<keyword evidence="3 5" id="KW-0687">Ribonucleoprotein</keyword>
<comment type="subunit">
    <text evidence="5">Part of the ribosomal stalk of the 50S ribosomal subunit. The N-terminus interacts with L11 and the large rRNA to form the base of the stalk. The C-terminus forms an elongated spine to which L12 dimers bind in a sequential fashion forming a multimeric L10(L12)X complex.</text>
</comment>
<dbReference type="GO" id="GO:1990904">
    <property type="term" value="C:ribonucleoprotein complex"/>
    <property type="evidence" value="ECO:0007669"/>
    <property type="project" value="UniProtKB-KW"/>
</dbReference>
<keyword evidence="2 5" id="KW-0689">Ribosomal protein</keyword>
<dbReference type="GO" id="GO:0005840">
    <property type="term" value="C:ribosome"/>
    <property type="evidence" value="ECO:0007669"/>
    <property type="project" value="UniProtKB-KW"/>
</dbReference>
<keyword evidence="5" id="KW-0694">RNA-binding</keyword>
<dbReference type="EMBL" id="MHBW01000011">
    <property type="protein sequence ID" value="OGY09326.1"/>
    <property type="molecule type" value="Genomic_DNA"/>
</dbReference>
<name>A0A1G1V1V9_9BACT</name>
<dbReference type="Gene3D" id="3.30.70.1730">
    <property type="match status" value="1"/>
</dbReference>
<evidence type="ECO:0000256" key="1">
    <source>
        <dbReference type="ARBA" id="ARBA00008889"/>
    </source>
</evidence>
<comment type="function">
    <text evidence="5">Forms part of the ribosomal stalk, playing a central role in the interaction of the ribosome with GTP-bound translation factors.</text>
</comment>
<sequence>MKKAQKIEVLEALSGKLSGAKSATVVNYQGLATKDLQVLRAELSKVGGTFTVVKNTLLKLALDKTQAGQDIPTNALDGPTAIILAKDDEVAPLSALAKFAKERALPKLKFGVFDNVIVDSEKLEILSKLPNKTTLYAQLIGTIAGPAYGLVGTLNANLQMLVYIFDQRSRQQANLLKAVITNGK</sequence>
<dbReference type="GO" id="GO:0070180">
    <property type="term" value="F:large ribosomal subunit rRNA binding"/>
    <property type="evidence" value="ECO:0007669"/>
    <property type="project" value="UniProtKB-UniRule"/>
</dbReference>
<dbReference type="HAMAP" id="MF_00362">
    <property type="entry name" value="Ribosomal_uL10"/>
    <property type="match status" value="1"/>
</dbReference>
<evidence type="ECO:0000313" key="6">
    <source>
        <dbReference type="EMBL" id="OGY09326.1"/>
    </source>
</evidence>
<dbReference type="InterPro" id="IPR047865">
    <property type="entry name" value="Ribosomal_uL10_bac_type"/>
</dbReference>